<protein>
    <recommendedName>
        <fullName evidence="3">DUF177 domain-containing protein</fullName>
    </recommendedName>
</protein>
<feature type="non-terminal residue" evidence="1">
    <location>
        <position position="1"/>
    </location>
</feature>
<dbReference type="Proteomes" id="UP000235731">
    <property type="component" value="Unassembled WGS sequence"/>
</dbReference>
<proteinExistence type="predicted"/>
<dbReference type="InterPro" id="IPR003772">
    <property type="entry name" value="YceD"/>
</dbReference>
<dbReference type="AlphaFoldDB" id="A0A2N7PK58"/>
<gene>
    <name evidence="1" type="ORF">C0197_02520</name>
</gene>
<evidence type="ECO:0008006" key="3">
    <source>
        <dbReference type="Google" id="ProtNLM"/>
    </source>
</evidence>
<dbReference type="PANTHER" id="PTHR34374:SF1">
    <property type="entry name" value="LARGE RIBOSOMAL RNA SUBUNIT ACCUMULATION PROTEIN YCED HOMOLOG 1, CHLOROPLASTIC"/>
    <property type="match status" value="1"/>
</dbReference>
<comment type="caution">
    <text evidence="1">The sequence shown here is derived from an EMBL/GenBank/DDBJ whole genome shotgun (WGS) entry which is preliminary data.</text>
</comment>
<dbReference type="PANTHER" id="PTHR34374">
    <property type="entry name" value="LARGE RIBOSOMAL RNA SUBUNIT ACCUMULATION PROTEIN YCED HOMOLOG 1, CHLOROPLASTIC"/>
    <property type="match status" value="1"/>
</dbReference>
<name>A0A2N7PK58_9BACT</name>
<evidence type="ECO:0000313" key="1">
    <source>
        <dbReference type="EMBL" id="PMP63435.1"/>
    </source>
</evidence>
<reference evidence="1 2" key="1">
    <citation type="submission" date="2018-01" db="EMBL/GenBank/DDBJ databases">
        <title>Metagenomic assembled genomes from two thermal pools in the Uzon Caldera, Kamchatka, Russia.</title>
        <authorList>
            <person name="Wilkins L."/>
            <person name="Ettinger C."/>
        </authorList>
    </citation>
    <scope>NUCLEOTIDE SEQUENCE [LARGE SCALE GENOMIC DNA]</scope>
    <source>
        <strain evidence="1">ZAV-15</strain>
    </source>
</reference>
<organism evidence="1 2">
    <name type="scientific">Caldimicrobium thiodismutans</name>
    <dbReference type="NCBI Taxonomy" id="1653476"/>
    <lineage>
        <taxon>Bacteria</taxon>
        <taxon>Pseudomonadati</taxon>
        <taxon>Thermodesulfobacteriota</taxon>
        <taxon>Thermodesulfobacteria</taxon>
        <taxon>Thermodesulfobacteriales</taxon>
        <taxon>Thermodesulfobacteriaceae</taxon>
        <taxon>Caldimicrobium</taxon>
    </lineage>
</organism>
<accession>A0A2N7PK58</accession>
<evidence type="ECO:0000313" key="2">
    <source>
        <dbReference type="Proteomes" id="UP000235731"/>
    </source>
</evidence>
<sequence length="190" mass="21732">KGDKMEKLESLIQWGIALDEIPPEGISFSFENLSDFDNDLKVIKPFSGHLKIIKRGFEVEVSGHLEGSLELICDRCLESFEYPIKEDFKVLLIPKESLNIQEEKELSADDLEVSFYENSFISYYEILKEELYLSLPYRILCKEDCKGLCPVCGTNLNKNSCQCAKIKKSSPFAVLKDFLKDKEKISEKGV</sequence>
<dbReference type="Pfam" id="PF02620">
    <property type="entry name" value="YceD"/>
    <property type="match status" value="1"/>
</dbReference>
<dbReference type="EMBL" id="PNIE01000035">
    <property type="protein sequence ID" value="PMP63435.1"/>
    <property type="molecule type" value="Genomic_DNA"/>
</dbReference>